<evidence type="ECO:0000256" key="6">
    <source>
        <dbReference type="ARBA" id="ARBA00022917"/>
    </source>
</evidence>
<accession>A0A2X0LHZ4</accession>
<dbReference type="GO" id="GO:0003676">
    <property type="term" value="F:nucleic acid binding"/>
    <property type="evidence" value="ECO:0007669"/>
    <property type="project" value="InterPro"/>
</dbReference>
<name>A0A2X0LHZ4_9BASI</name>
<evidence type="ECO:0000256" key="1">
    <source>
        <dbReference type="ARBA" id="ARBA00008226"/>
    </source>
</evidence>
<dbReference type="GO" id="GO:0004816">
    <property type="term" value="F:asparagine-tRNA ligase activity"/>
    <property type="evidence" value="ECO:0007669"/>
    <property type="project" value="UniProtKB-EC"/>
</dbReference>
<dbReference type="InterPro" id="IPR002312">
    <property type="entry name" value="Asp/Asn-tRNA-synth_IIb"/>
</dbReference>
<keyword evidence="5" id="KW-0067">ATP-binding</keyword>
<evidence type="ECO:0000313" key="10">
    <source>
        <dbReference type="EMBL" id="SCZ98773.1"/>
    </source>
</evidence>
<dbReference type="Gene3D" id="3.30.930.10">
    <property type="entry name" value="Bira Bifunctional Protein, Domain 2"/>
    <property type="match status" value="1"/>
</dbReference>
<feature type="domain" description="Aminoacyl-transfer RNA synthetases class-II family profile" evidence="9">
    <location>
        <begin position="210"/>
        <end position="549"/>
    </location>
</feature>
<proteinExistence type="inferred from homology"/>
<dbReference type="OrthoDB" id="1931232at2759"/>
<dbReference type="InterPro" id="IPR004522">
    <property type="entry name" value="Asn-tRNA-ligase"/>
</dbReference>
<keyword evidence="11" id="KW-1185">Reference proteome</keyword>
<dbReference type="PROSITE" id="PS50862">
    <property type="entry name" value="AA_TRNA_LIGASE_II"/>
    <property type="match status" value="1"/>
</dbReference>
<dbReference type="SUPFAM" id="SSF55681">
    <property type="entry name" value="Class II aaRS and biotin synthetases"/>
    <property type="match status" value="1"/>
</dbReference>
<keyword evidence="4" id="KW-0547">Nucleotide-binding</keyword>
<dbReference type="InterPro" id="IPR012340">
    <property type="entry name" value="NA-bd_OB-fold"/>
</dbReference>
<dbReference type="CDD" id="cd04318">
    <property type="entry name" value="EcAsnRS_like_N"/>
    <property type="match status" value="1"/>
</dbReference>
<evidence type="ECO:0000256" key="8">
    <source>
        <dbReference type="SAM" id="MobiDB-lite"/>
    </source>
</evidence>
<keyword evidence="3" id="KW-0436">Ligase</keyword>
<dbReference type="InterPro" id="IPR045864">
    <property type="entry name" value="aa-tRNA-synth_II/BPL/LPL"/>
</dbReference>
<dbReference type="GO" id="GO:0005524">
    <property type="term" value="F:ATP binding"/>
    <property type="evidence" value="ECO:0007669"/>
    <property type="project" value="UniProtKB-KW"/>
</dbReference>
<comment type="similarity">
    <text evidence="1">Belongs to the class-II aminoacyl-tRNA synthetase family.</text>
</comment>
<dbReference type="InterPro" id="IPR004364">
    <property type="entry name" value="Aa-tRNA-synt_II"/>
</dbReference>
<dbReference type="InterPro" id="IPR006195">
    <property type="entry name" value="aa-tRNA-synth_II"/>
</dbReference>
<sequence>MLLPRPWSFAPIRRELVSSRAQHTGSAALAPTIAQALALALAAPSSASPGSTLTPKSDQDGETTTSASVAAAEAKTTTISGWIRSCRRQKNVTFAVLNDGSDVKGIQAVMAAGIDHAGPQRSNMSSIRRRLAVGCSAALTGRFVPSRGRGQEMEFQVDQVQLLGSSDAEASKKPTFATYPIPNTKQGVPLPILRRNAHLRPRTPSIAAMLRVRSELAFAAAQHFRSQDFVRVEPPLITSSDCEGAGEVFRVESGSPPGSTSTSTPSSSFATATIPTSPPPPPRPSRYLTVSSQLHLEALASSLARVWTLSTTFRAEESDTSRHLQEFYMLEAELGFLPARTPDANQVLMNVVEDLVRHLVTTALAMKELEVFVTLRPTLLDELDQLVPTHKRYARMTYTEAIQVLQHQEASFPGTFTFEPVWGKGLQTEHERWLAETCVRGPLFVTDYPKGIKPFYMLSNDESSRETVACFDLLVPRLGELVGGSVREHRAERMEQTLDQHGLNKERYGWYLDLRRFGSTQHGGFGLGWERLIAIVTGQENVRECIAFPRAAEGSRF</sequence>
<evidence type="ECO:0000256" key="2">
    <source>
        <dbReference type="ARBA" id="ARBA00012816"/>
    </source>
</evidence>
<dbReference type="EMBL" id="FMWP01000096">
    <property type="protein sequence ID" value="SCZ98773.1"/>
    <property type="molecule type" value="Genomic_DNA"/>
</dbReference>
<keyword evidence="7" id="KW-0030">Aminoacyl-tRNA synthetase</keyword>
<dbReference type="AlphaFoldDB" id="A0A2X0LHZ4"/>
<dbReference type="PANTHER" id="PTHR22594">
    <property type="entry name" value="ASPARTYL/LYSYL-TRNA SYNTHETASE"/>
    <property type="match status" value="1"/>
</dbReference>
<evidence type="ECO:0000313" key="11">
    <source>
        <dbReference type="Proteomes" id="UP000249723"/>
    </source>
</evidence>
<dbReference type="SUPFAM" id="SSF50249">
    <property type="entry name" value="Nucleic acid-binding proteins"/>
    <property type="match status" value="1"/>
</dbReference>
<dbReference type="InterPro" id="IPR004365">
    <property type="entry name" value="NA-bd_OB_tRNA"/>
</dbReference>
<feature type="compositionally biased region" description="Low complexity" evidence="8">
    <location>
        <begin position="46"/>
        <end position="55"/>
    </location>
</feature>
<dbReference type="GO" id="GO:0005739">
    <property type="term" value="C:mitochondrion"/>
    <property type="evidence" value="ECO:0007669"/>
    <property type="project" value="TreeGrafter"/>
</dbReference>
<feature type="region of interest" description="Disordered" evidence="8">
    <location>
        <begin position="46"/>
        <end position="69"/>
    </location>
</feature>
<protein>
    <recommendedName>
        <fullName evidence="2">asparagine--tRNA ligase</fullName>
        <ecNumber evidence="2">6.1.1.22</ecNumber>
    </recommendedName>
</protein>
<evidence type="ECO:0000256" key="7">
    <source>
        <dbReference type="ARBA" id="ARBA00023146"/>
    </source>
</evidence>
<evidence type="ECO:0000256" key="3">
    <source>
        <dbReference type="ARBA" id="ARBA00022598"/>
    </source>
</evidence>
<dbReference type="Pfam" id="PF00152">
    <property type="entry name" value="tRNA-synt_2"/>
    <property type="match status" value="1"/>
</dbReference>
<dbReference type="PRINTS" id="PR01042">
    <property type="entry name" value="TRNASYNTHASP"/>
</dbReference>
<keyword evidence="6" id="KW-0648">Protein biosynthesis</keyword>
<dbReference type="GO" id="GO:0006421">
    <property type="term" value="P:asparaginyl-tRNA aminoacylation"/>
    <property type="evidence" value="ECO:0007669"/>
    <property type="project" value="InterPro"/>
</dbReference>
<evidence type="ECO:0000256" key="5">
    <source>
        <dbReference type="ARBA" id="ARBA00022840"/>
    </source>
</evidence>
<reference evidence="11" key="1">
    <citation type="submission" date="2016-10" db="EMBL/GenBank/DDBJ databases">
        <authorList>
            <person name="Jeantristanb JTB J.-T."/>
            <person name="Ricardo R."/>
        </authorList>
    </citation>
    <scope>NUCLEOTIDE SEQUENCE [LARGE SCALE GENOMIC DNA]</scope>
</reference>
<dbReference type="Proteomes" id="UP000249723">
    <property type="component" value="Unassembled WGS sequence"/>
</dbReference>
<gene>
    <name evidence="10" type="ORF">BZ3500_MVSOF-1268-A1-R1_CHR3-1G05610</name>
</gene>
<dbReference type="STRING" id="289078.A0A2X0LHZ4"/>
<dbReference type="NCBIfam" id="TIGR00457">
    <property type="entry name" value="asnS"/>
    <property type="match status" value="1"/>
</dbReference>
<dbReference type="NCBIfam" id="NF003037">
    <property type="entry name" value="PRK03932.1"/>
    <property type="match status" value="1"/>
</dbReference>
<evidence type="ECO:0000256" key="4">
    <source>
        <dbReference type="ARBA" id="ARBA00022741"/>
    </source>
</evidence>
<dbReference type="Pfam" id="PF01336">
    <property type="entry name" value="tRNA_anti-codon"/>
    <property type="match status" value="1"/>
</dbReference>
<organism evidence="10 11">
    <name type="scientific">Microbotryum saponariae</name>
    <dbReference type="NCBI Taxonomy" id="289078"/>
    <lineage>
        <taxon>Eukaryota</taxon>
        <taxon>Fungi</taxon>
        <taxon>Dikarya</taxon>
        <taxon>Basidiomycota</taxon>
        <taxon>Pucciniomycotina</taxon>
        <taxon>Microbotryomycetes</taxon>
        <taxon>Microbotryales</taxon>
        <taxon>Microbotryaceae</taxon>
        <taxon>Microbotryum</taxon>
    </lineage>
</organism>
<feature type="compositionally biased region" description="Low complexity" evidence="8">
    <location>
        <begin position="253"/>
        <end position="275"/>
    </location>
</feature>
<evidence type="ECO:0000259" key="9">
    <source>
        <dbReference type="PROSITE" id="PS50862"/>
    </source>
</evidence>
<dbReference type="EC" id="6.1.1.22" evidence="2"/>
<dbReference type="Gene3D" id="2.40.50.140">
    <property type="entry name" value="Nucleic acid-binding proteins"/>
    <property type="match status" value="1"/>
</dbReference>
<dbReference type="PANTHER" id="PTHR22594:SF34">
    <property type="entry name" value="ASPARAGINE--TRNA LIGASE, MITOCHONDRIAL-RELATED"/>
    <property type="match status" value="1"/>
</dbReference>
<feature type="region of interest" description="Disordered" evidence="8">
    <location>
        <begin position="251"/>
        <end position="285"/>
    </location>
</feature>